<evidence type="ECO:0000256" key="1">
    <source>
        <dbReference type="SAM" id="MobiDB-lite"/>
    </source>
</evidence>
<dbReference type="AlphaFoldDB" id="A0A545W3N1"/>
<reference evidence="2 3" key="1">
    <citation type="journal article" date="2019" name="Appl. Microbiol. Biotechnol.">
        <title>Genome sequence of Isaria javanica and comparative genome analysis insights into family S53 peptidase evolution in fungal entomopathogens.</title>
        <authorList>
            <person name="Lin R."/>
            <person name="Zhang X."/>
            <person name="Xin B."/>
            <person name="Zou M."/>
            <person name="Gao Y."/>
            <person name="Qin F."/>
            <person name="Hu Q."/>
            <person name="Xie B."/>
            <person name="Cheng X."/>
        </authorList>
    </citation>
    <scope>NUCLEOTIDE SEQUENCE [LARGE SCALE GENOMIC DNA]</scope>
    <source>
        <strain evidence="2 3">IJ1G</strain>
    </source>
</reference>
<dbReference type="Proteomes" id="UP000315783">
    <property type="component" value="Unassembled WGS sequence"/>
</dbReference>
<feature type="compositionally biased region" description="Basic and acidic residues" evidence="1">
    <location>
        <begin position="12"/>
        <end position="25"/>
    </location>
</feature>
<comment type="caution">
    <text evidence="2">The sequence shown here is derived from an EMBL/GenBank/DDBJ whole genome shotgun (WGS) entry which is preliminary data.</text>
</comment>
<organism evidence="2 3">
    <name type="scientific">Cordyceps javanica</name>
    <dbReference type="NCBI Taxonomy" id="43265"/>
    <lineage>
        <taxon>Eukaryota</taxon>
        <taxon>Fungi</taxon>
        <taxon>Dikarya</taxon>
        <taxon>Ascomycota</taxon>
        <taxon>Pezizomycotina</taxon>
        <taxon>Sordariomycetes</taxon>
        <taxon>Hypocreomycetidae</taxon>
        <taxon>Hypocreales</taxon>
        <taxon>Cordycipitaceae</taxon>
        <taxon>Cordyceps</taxon>
    </lineage>
</organism>
<protein>
    <recommendedName>
        <fullName evidence="4">Tetratricopeptide repeat domain-containing protein</fullName>
    </recommendedName>
</protein>
<sequence length="132" mass="15205">MEDVEMSQASPPDRDGESRDDQTVVQDELKRNLERLITMMLEEQGNSTQKKVEIECLEGIATKVLRMNIDDNTMKAQANILLALCHETQGKWATAWHEYNAAKDKSLDCWPSELEGRRQYCKCILKQKNQGF</sequence>
<evidence type="ECO:0000313" key="3">
    <source>
        <dbReference type="Proteomes" id="UP000315783"/>
    </source>
</evidence>
<proteinExistence type="predicted"/>
<feature type="region of interest" description="Disordered" evidence="1">
    <location>
        <begin position="1"/>
        <end position="25"/>
    </location>
</feature>
<dbReference type="EMBL" id="SPUK01000005">
    <property type="protein sequence ID" value="TQV97304.1"/>
    <property type="molecule type" value="Genomic_DNA"/>
</dbReference>
<evidence type="ECO:0000313" key="2">
    <source>
        <dbReference type="EMBL" id="TQV97304.1"/>
    </source>
</evidence>
<name>A0A545W3N1_9HYPO</name>
<evidence type="ECO:0008006" key="4">
    <source>
        <dbReference type="Google" id="ProtNLM"/>
    </source>
</evidence>
<accession>A0A545W3N1</accession>
<gene>
    <name evidence="2" type="ORF">IF1G_04544</name>
</gene>
<keyword evidence="3" id="KW-1185">Reference proteome</keyword>